<gene>
    <name evidence="1" type="ORF">ACH49W_13440</name>
</gene>
<dbReference type="EMBL" id="JBIRYO010000007">
    <property type="protein sequence ID" value="MFI2474372.1"/>
    <property type="molecule type" value="Genomic_DNA"/>
</dbReference>
<evidence type="ECO:0000313" key="2">
    <source>
        <dbReference type="Proteomes" id="UP001611415"/>
    </source>
</evidence>
<organism evidence="1 2">
    <name type="scientific">Nocardia xishanensis</name>
    <dbReference type="NCBI Taxonomy" id="238964"/>
    <lineage>
        <taxon>Bacteria</taxon>
        <taxon>Bacillati</taxon>
        <taxon>Actinomycetota</taxon>
        <taxon>Actinomycetes</taxon>
        <taxon>Mycobacteriales</taxon>
        <taxon>Nocardiaceae</taxon>
        <taxon>Nocardia</taxon>
    </lineage>
</organism>
<accession>A0ABW7WZY9</accession>
<comment type="caution">
    <text evidence="1">The sequence shown here is derived from an EMBL/GenBank/DDBJ whole genome shotgun (WGS) entry which is preliminary data.</text>
</comment>
<dbReference type="Proteomes" id="UP001611415">
    <property type="component" value="Unassembled WGS sequence"/>
</dbReference>
<evidence type="ECO:0000313" key="1">
    <source>
        <dbReference type="EMBL" id="MFI2474372.1"/>
    </source>
</evidence>
<dbReference type="RefSeq" id="WP_397092668.1">
    <property type="nucleotide sequence ID" value="NZ_JBIRYO010000007.1"/>
</dbReference>
<keyword evidence="2" id="KW-1185">Reference proteome</keyword>
<sequence length="244" mass="27819">MSEHMIEDLVEGSIRALHTRAPAGDRRVRDWFAVLYRFQDTRDCSFTHFRVMEVLRERGFTYRFSLADHPEYGQRREFFDGLAEFTALPEADHPPDSEDWHDFDDWLDQGYVDPPHLYCDAGTALWRRMIETGKLDGQDAEPLPGTPLAEVVHEVALAAEAAADIELIALWHAQGIGAFLGVAGIADERRMRAVRAFRDIALRTGAISFDLPDGYRPPPEFYEDDPLESWWAGADSAEFDDQFV</sequence>
<reference evidence="1 2" key="1">
    <citation type="submission" date="2024-10" db="EMBL/GenBank/DDBJ databases">
        <title>The Natural Products Discovery Center: Release of the First 8490 Sequenced Strains for Exploring Actinobacteria Biosynthetic Diversity.</title>
        <authorList>
            <person name="Kalkreuter E."/>
            <person name="Kautsar S.A."/>
            <person name="Yang D."/>
            <person name="Bader C.D."/>
            <person name="Teijaro C.N."/>
            <person name="Fluegel L."/>
            <person name="Davis C.M."/>
            <person name="Simpson J.R."/>
            <person name="Lauterbach L."/>
            <person name="Steele A.D."/>
            <person name="Gui C."/>
            <person name="Meng S."/>
            <person name="Li G."/>
            <person name="Viehrig K."/>
            <person name="Ye F."/>
            <person name="Su P."/>
            <person name="Kiefer A.F."/>
            <person name="Nichols A."/>
            <person name="Cepeda A.J."/>
            <person name="Yan W."/>
            <person name="Fan B."/>
            <person name="Jiang Y."/>
            <person name="Adhikari A."/>
            <person name="Zheng C.-J."/>
            <person name="Schuster L."/>
            <person name="Cowan T.M."/>
            <person name="Smanski M.J."/>
            <person name="Chevrette M.G."/>
            <person name="De Carvalho L.P.S."/>
            <person name="Shen B."/>
        </authorList>
    </citation>
    <scope>NUCLEOTIDE SEQUENCE [LARGE SCALE GENOMIC DNA]</scope>
    <source>
        <strain evidence="1 2">NPDC019275</strain>
    </source>
</reference>
<protein>
    <submittedName>
        <fullName evidence="1">Uncharacterized protein</fullName>
    </submittedName>
</protein>
<name>A0ABW7WZY9_9NOCA</name>
<proteinExistence type="predicted"/>